<comment type="caution">
    <text evidence="1">The sequence shown here is derived from an EMBL/GenBank/DDBJ whole genome shotgun (WGS) entry which is preliminary data.</text>
</comment>
<evidence type="ECO:0000313" key="2">
    <source>
        <dbReference type="Proteomes" id="UP001341840"/>
    </source>
</evidence>
<dbReference type="Proteomes" id="UP001341840">
    <property type="component" value="Unassembled WGS sequence"/>
</dbReference>
<protein>
    <submittedName>
        <fullName evidence="1">Uncharacterized protein</fullName>
    </submittedName>
</protein>
<name>A0ABU6RNY1_9FABA</name>
<sequence>MHVVLRETLMSRNFPLAERWRGLRMACDSLGPRVRMWRMVLNIINYGAVKWTPYEDPVLQAIVRGDVAVSYPSWGLVCPLLCFTIVE</sequence>
<keyword evidence="2" id="KW-1185">Reference proteome</keyword>
<dbReference type="EMBL" id="JASCZI010031008">
    <property type="protein sequence ID" value="MED6125649.1"/>
    <property type="molecule type" value="Genomic_DNA"/>
</dbReference>
<reference evidence="1 2" key="1">
    <citation type="journal article" date="2023" name="Plants (Basel)">
        <title>Bridging the Gap: Combining Genomics and Transcriptomics Approaches to Understand Stylosanthes scabra, an Orphan Legume from the Brazilian Caatinga.</title>
        <authorList>
            <person name="Ferreira-Neto J.R.C."/>
            <person name="da Silva M.D."/>
            <person name="Binneck E."/>
            <person name="de Melo N.F."/>
            <person name="da Silva R.H."/>
            <person name="de Melo A.L.T.M."/>
            <person name="Pandolfi V."/>
            <person name="Bustamante F.O."/>
            <person name="Brasileiro-Vidal A.C."/>
            <person name="Benko-Iseppon A.M."/>
        </authorList>
    </citation>
    <scope>NUCLEOTIDE SEQUENCE [LARGE SCALE GENOMIC DNA]</scope>
    <source>
        <tissue evidence="1">Leaves</tissue>
    </source>
</reference>
<accession>A0ABU6RNY1</accession>
<proteinExistence type="predicted"/>
<evidence type="ECO:0000313" key="1">
    <source>
        <dbReference type="EMBL" id="MED6125649.1"/>
    </source>
</evidence>
<organism evidence="1 2">
    <name type="scientific">Stylosanthes scabra</name>
    <dbReference type="NCBI Taxonomy" id="79078"/>
    <lineage>
        <taxon>Eukaryota</taxon>
        <taxon>Viridiplantae</taxon>
        <taxon>Streptophyta</taxon>
        <taxon>Embryophyta</taxon>
        <taxon>Tracheophyta</taxon>
        <taxon>Spermatophyta</taxon>
        <taxon>Magnoliopsida</taxon>
        <taxon>eudicotyledons</taxon>
        <taxon>Gunneridae</taxon>
        <taxon>Pentapetalae</taxon>
        <taxon>rosids</taxon>
        <taxon>fabids</taxon>
        <taxon>Fabales</taxon>
        <taxon>Fabaceae</taxon>
        <taxon>Papilionoideae</taxon>
        <taxon>50 kb inversion clade</taxon>
        <taxon>dalbergioids sensu lato</taxon>
        <taxon>Dalbergieae</taxon>
        <taxon>Pterocarpus clade</taxon>
        <taxon>Stylosanthes</taxon>
    </lineage>
</organism>
<gene>
    <name evidence="1" type="ORF">PIB30_070655</name>
</gene>